<evidence type="ECO:0000256" key="6">
    <source>
        <dbReference type="ARBA" id="ARBA00022777"/>
    </source>
</evidence>
<sequence>MHDVLAHRISLVSMHAGALAYRDDLSREQIRKEATIIQGTSMQALTELRQILGVLRSTPVGEPQDAVEAPQPTFTDIGDLVEEACAAGLPASLTVEVPSGLQPPVAVGRHAYRMVQEALTNVRKHAPGARTQVVLRGEPGSGLHLEVANEPVPVWHSPSASLGGAGLGLVGLTERATIVGGALTHGTDADGGYRVSADLPWPQEDS</sequence>
<keyword evidence="4" id="KW-0808">Transferase</keyword>
<dbReference type="GO" id="GO:0016020">
    <property type="term" value="C:membrane"/>
    <property type="evidence" value="ECO:0007669"/>
    <property type="project" value="InterPro"/>
</dbReference>
<accession>A0A6I3IXJ2</accession>
<evidence type="ECO:0000256" key="5">
    <source>
        <dbReference type="ARBA" id="ARBA00022741"/>
    </source>
</evidence>
<dbReference type="Pfam" id="PF07730">
    <property type="entry name" value="HisKA_3"/>
    <property type="match status" value="1"/>
</dbReference>
<evidence type="ECO:0000259" key="9">
    <source>
        <dbReference type="Pfam" id="PF07730"/>
    </source>
</evidence>
<dbReference type="EC" id="2.7.13.3" evidence="2"/>
<gene>
    <name evidence="10" type="ORF">GGG17_14600</name>
</gene>
<dbReference type="PANTHER" id="PTHR24421:SF10">
    <property type="entry name" value="NITRATE_NITRITE SENSOR PROTEIN NARQ"/>
    <property type="match status" value="1"/>
</dbReference>
<comment type="caution">
    <text evidence="10">The sequence shown here is derived from an EMBL/GenBank/DDBJ whole genome shotgun (WGS) entry which is preliminary data.</text>
</comment>
<dbReference type="InterPro" id="IPR011712">
    <property type="entry name" value="Sig_transdc_His_kin_sub3_dim/P"/>
</dbReference>
<dbReference type="GO" id="GO:0046983">
    <property type="term" value="F:protein dimerization activity"/>
    <property type="evidence" value="ECO:0007669"/>
    <property type="project" value="InterPro"/>
</dbReference>
<keyword evidence="11" id="KW-1185">Reference proteome</keyword>
<evidence type="ECO:0000256" key="8">
    <source>
        <dbReference type="ARBA" id="ARBA00023012"/>
    </source>
</evidence>
<keyword evidence="3" id="KW-0597">Phosphoprotein</keyword>
<evidence type="ECO:0000256" key="3">
    <source>
        <dbReference type="ARBA" id="ARBA00022553"/>
    </source>
</evidence>
<reference evidence="10 11" key="1">
    <citation type="submission" date="2019-11" db="EMBL/GenBank/DDBJ databases">
        <title>Whole genome sequencing identifies a novel species of the genus Arsenicicoccus isolated from human blood.</title>
        <authorList>
            <person name="Jeong J.H."/>
            <person name="Kweon O.J."/>
            <person name="Kim H.R."/>
            <person name="Kim T.-H."/>
            <person name="Ha S.-M."/>
            <person name="Lee M.-K."/>
        </authorList>
    </citation>
    <scope>NUCLEOTIDE SEQUENCE [LARGE SCALE GENOMIC DNA]</scope>
    <source>
        <strain evidence="10 11">MKL-02</strain>
    </source>
</reference>
<dbReference type="SUPFAM" id="SSF55874">
    <property type="entry name" value="ATPase domain of HSP90 chaperone/DNA topoisomerase II/histidine kinase"/>
    <property type="match status" value="1"/>
</dbReference>
<dbReference type="Gene3D" id="1.20.5.1930">
    <property type="match status" value="1"/>
</dbReference>
<keyword evidence="5" id="KW-0547">Nucleotide-binding</keyword>
<dbReference type="AlphaFoldDB" id="A0A6I3IXJ2"/>
<dbReference type="Gene3D" id="3.30.565.10">
    <property type="entry name" value="Histidine kinase-like ATPase, C-terminal domain"/>
    <property type="match status" value="1"/>
</dbReference>
<dbReference type="GO" id="GO:0005524">
    <property type="term" value="F:ATP binding"/>
    <property type="evidence" value="ECO:0007669"/>
    <property type="project" value="UniProtKB-KW"/>
</dbReference>
<evidence type="ECO:0000313" key="11">
    <source>
        <dbReference type="Proteomes" id="UP000431092"/>
    </source>
</evidence>
<dbReference type="GO" id="GO:0000155">
    <property type="term" value="F:phosphorelay sensor kinase activity"/>
    <property type="evidence" value="ECO:0007669"/>
    <property type="project" value="InterPro"/>
</dbReference>
<feature type="domain" description="Signal transduction histidine kinase subgroup 3 dimerisation and phosphoacceptor" evidence="9">
    <location>
        <begin position="1"/>
        <end position="58"/>
    </location>
</feature>
<dbReference type="InterPro" id="IPR050482">
    <property type="entry name" value="Sensor_HK_TwoCompSys"/>
</dbReference>
<evidence type="ECO:0000256" key="2">
    <source>
        <dbReference type="ARBA" id="ARBA00012438"/>
    </source>
</evidence>
<keyword evidence="8" id="KW-0902">Two-component regulatory system</keyword>
<evidence type="ECO:0000313" key="10">
    <source>
        <dbReference type="EMBL" id="MTB73169.1"/>
    </source>
</evidence>
<name>A0A6I3IXJ2_9MICO</name>
<dbReference type="InterPro" id="IPR036890">
    <property type="entry name" value="HATPase_C_sf"/>
</dbReference>
<dbReference type="Proteomes" id="UP000431092">
    <property type="component" value="Unassembled WGS sequence"/>
</dbReference>
<evidence type="ECO:0000256" key="1">
    <source>
        <dbReference type="ARBA" id="ARBA00000085"/>
    </source>
</evidence>
<keyword evidence="6" id="KW-0418">Kinase</keyword>
<dbReference type="PANTHER" id="PTHR24421">
    <property type="entry name" value="NITRATE/NITRITE SENSOR PROTEIN NARX-RELATED"/>
    <property type="match status" value="1"/>
</dbReference>
<organism evidence="10 11">
    <name type="scientific">Arsenicicoccus cauae</name>
    <dbReference type="NCBI Taxonomy" id="2663847"/>
    <lineage>
        <taxon>Bacteria</taxon>
        <taxon>Bacillati</taxon>
        <taxon>Actinomycetota</taxon>
        <taxon>Actinomycetes</taxon>
        <taxon>Micrococcales</taxon>
        <taxon>Intrasporangiaceae</taxon>
        <taxon>Arsenicicoccus</taxon>
    </lineage>
</organism>
<keyword evidence="7" id="KW-0067">ATP-binding</keyword>
<dbReference type="EMBL" id="WLVL01000046">
    <property type="protein sequence ID" value="MTB73169.1"/>
    <property type="molecule type" value="Genomic_DNA"/>
</dbReference>
<proteinExistence type="predicted"/>
<evidence type="ECO:0000256" key="4">
    <source>
        <dbReference type="ARBA" id="ARBA00022679"/>
    </source>
</evidence>
<protein>
    <recommendedName>
        <fullName evidence="2">histidine kinase</fullName>
        <ecNumber evidence="2">2.7.13.3</ecNumber>
    </recommendedName>
</protein>
<comment type="catalytic activity">
    <reaction evidence="1">
        <text>ATP + protein L-histidine = ADP + protein N-phospho-L-histidine.</text>
        <dbReference type="EC" id="2.7.13.3"/>
    </reaction>
</comment>
<evidence type="ECO:0000256" key="7">
    <source>
        <dbReference type="ARBA" id="ARBA00022840"/>
    </source>
</evidence>
<dbReference type="CDD" id="cd16917">
    <property type="entry name" value="HATPase_UhpB-NarQ-NarX-like"/>
    <property type="match status" value="1"/>
</dbReference>